<dbReference type="EMBL" id="JACHJV010000001">
    <property type="protein sequence ID" value="MBB4922382.1"/>
    <property type="molecule type" value="Genomic_DNA"/>
</dbReference>
<dbReference type="Proteomes" id="UP000540506">
    <property type="component" value="Unassembled WGS sequence"/>
</dbReference>
<evidence type="ECO:0000259" key="1">
    <source>
        <dbReference type="PROSITE" id="PS51186"/>
    </source>
</evidence>
<dbReference type="InterPro" id="IPR016181">
    <property type="entry name" value="Acyl_CoA_acyltransferase"/>
</dbReference>
<evidence type="ECO:0000313" key="2">
    <source>
        <dbReference type="EMBL" id="MBB4922382.1"/>
    </source>
</evidence>
<comment type="caution">
    <text evidence="2">The sequence shown here is derived from an EMBL/GenBank/DDBJ whole genome shotgun (WGS) entry which is preliminary data.</text>
</comment>
<protein>
    <submittedName>
        <fullName evidence="2">GNAT superfamily N-acetyltransferase</fullName>
    </submittedName>
</protein>
<feature type="domain" description="N-acetyltransferase" evidence="1">
    <location>
        <begin position="122"/>
        <end position="258"/>
    </location>
</feature>
<dbReference type="SUPFAM" id="SSF55729">
    <property type="entry name" value="Acyl-CoA N-acyltransferases (Nat)"/>
    <property type="match status" value="1"/>
</dbReference>
<evidence type="ECO:0000313" key="3">
    <source>
        <dbReference type="Proteomes" id="UP000540506"/>
    </source>
</evidence>
<dbReference type="AlphaFoldDB" id="A0A7W7QYX5"/>
<proteinExistence type="predicted"/>
<reference evidence="2 3" key="1">
    <citation type="submission" date="2020-08" db="EMBL/GenBank/DDBJ databases">
        <title>Sequencing the genomes of 1000 actinobacteria strains.</title>
        <authorList>
            <person name="Klenk H.-P."/>
        </authorList>
    </citation>
    <scope>NUCLEOTIDE SEQUENCE [LARGE SCALE GENOMIC DNA]</scope>
    <source>
        <strain evidence="2 3">DSM 41654</strain>
    </source>
</reference>
<name>A0A7W7QYX5_KITKI</name>
<dbReference type="PROSITE" id="PS51186">
    <property type="entry name" value="GNAT"/>
    <property type="match status" value="1"/>
</dbReference>
<dbReference type="Gene3D" id="3.40.630.30">
    <property type="match status" value="1"/>
</dbReference>
<keyword evidence="2" id="KW-0808">Transferase</keyword>
<dbReference type="GO" id="GO:0016747">
    <property type="term" value="F:acyltransferase activity, transferring groups other than amino-acyl groups"/>
    <property type="evidence" value="ECO:0007669"/>
    <property type="project" value="InterPro"/>
</dbReference>
<sequence length="258" mass="28263">MDAAEVLARYDREARQEMPPDGPQAVVERVGPVVRQDGGEHGWSAVLWSDLDEQSADAAIAEQVAYFGALGREFEWKHYSHDRPADLADRLRAAGLVPEPTETLMVAEAAALTGEVELPEGIRLRTETDRTGIELLARAHDRAFENDGSHLVRRLLDQLAEAPQSLAVVVALAGDEPVCGARLEMLPGTSFAGLWGGGTAPEWRGRGLYRALVAHRARLALERGYRYLQVDASDQSRPILARLGFTPLSVTTPFIYQT</sequence>
<dbReference type="InterPro" id="IPR000182">
    <property type="entry name" value="GNAT_dom"/>
</dbReference>
<gene>
    <name evidence="2" type="ORF">FHR34_001375</name>
</gene>
<keyword evidence="3" id="KW-1185">Reference proteome</keyword>
<accession>A0A7W7QYX5</accession>
<dbReference type="Pfam" id="PF00583">
    <property type="entry name" value="Acetyltransf_1"/>
    <property type="match status" value="1"/>
</dbReference>
<dbReference type="CDD" id="cd04301">
    <property type="entry name" value="NAT_SF"/>
    <property type="match status" value="1"/>
</dbReference>
<organism evidence="2 3">
    <name type="scientific">Kitasatospora kifunensis</name>
    <name type="common">Streptomyces kifunensis</name>
    <dbReference type="NCBI Taxonomy" id="58351"/>
    <lineage>
        <taxon>Bacteria</taxon>
        <taxon>Bacillati</taxon>
        <taxon>Actinomycetota</taxon>
        <taxon>Actinomycetes</taxon>
        <taxon>Kitasatosporales</taxon>
        <taxon>Streptomycetaceae</taxon>
        <taxon>Kitasatospora</taxon>
    </lineage>
</organism>
<dbReference type="RefSeq" id="WP_184934565.1">
    <property type="nucleotide sequence ID" value="NZ_JACHJV010000001.1"/>
</dbReference>